<evidence type="ECO:0000256" key="8">
    <source>
        <dbReference type="PIRSR" id="PIRSR016262-1"/>
    </source>
</evidence>
<dbReference type="NCBIfam" id="NF010922">
    <property type="entry name" value="PRK14342.1"/>
    <property type="match status" value="1"/>
</dbReference>
<proteinExistence type="inferred from homology"/>
<dbReference type="RefSeq" id="WP_147798338.1">
    <property type="nucleotide sequence ID" value="NZ_VPFL01000001.1"/>
</dbReference>
<feature type="binding site" evidence="6 9">
    <location>
        <begin position="171"/>
        <end position="173"/>
    </location>
    <ligand>
        <name>substrate</name>
    </ligand>
</feature>
<dbReference type="EC" id="2.3.1.181" evidence="6 7"/>
<evidence type="ECO:0000313" key="12">
    <source>
        <dbReference type="EMBL" id="TXF13753.1"/>
    </source>
</evidence>
<dbReference type="PROSITE" id="PS01313">
    <property type="entry name" value="LIPB"/>
    <property type="match status" value="1"/>
</dbReference>
<dbReference type="Gene3D" id="3.30.930.10">
    <property type="entry name" value="Bira Bifunctional Protein, Domain 2"/>
    <property type="match status" value="1"/>
</dbReference>
<dbReference type="NCBIfam" id="TIGR00214">
    <property type="entry name" value="lipB"/>
    <property type="match status" value="1"/>
</dbReference>
<comment type="catalytic activity">
    <reaction evidence="6 7">
        <text>octanoyl-[ACP] + L-lysyl-[protein] = N(6)-octanoyl-L-lysyl-[protein] + holo-[ACP] + H(+)</text>
        <dbReference type="Rhea" id="RHEA:17665"/>
        <dbReference type="Rhea" id="RHEA-COMP:9636"/>
        <dbReference type="Rhea" id="RHEA-COMP:9685"/>
        <dbReference type="Rhea" id="RHEA-COMP:9752"/>
        <dbReference type="Rhea" id="RHEA-COMP:9928"/>
        <dbReference type="ChEBI" id="CHEBI:15378"/>
        <dbReference type="ChEBI" id="CHEBI:29969"/>
        <dbReference type="ChEBI" id="CHEBI:64479"/>
        <dbReference type="ChEBI" id="CHEBI:78463"/>
        <dbReference type="ChEBI" id="CHEBI:78809"/>
        <dbReference type="EC" id="2.3.1.181"/>
    </reaction>
</comment>
<keyword evidence="3 6" id="KW-0808">Transferase</keyword>
<evidence type="ECO:0000256" key="7">
    <source>
        <dbReference type="PIRNR" id="PIRNR016262"/>
    </source>
</evidence>
<evidence type="ECO:0000256" key="4">
    <source>
        <dbReference type="ARBA" id="ARBA00023315"/>
    </source>
</evidence>
<dbReference type="GO" id="GO:0009249">
    <property type="term" value="P:protein lipoylation"/>
    <property type="evidence" value="ECO:0007669"/>
    <property type="project" value="InterPro"/>
</dbReference>
<name>A0A5C7EMN2_9PROT</name>
<comment type="miscellaneous">
    <text evidence="6">In the reaction, the free carboxyl group of octanoic acid is attached via an amide linkage to the epsilon-amino group of a specific lysine residue of lipoyl domains of lipoate-dependent enzymes.</text>
</comment>
<evidence type="ECO:0000256" key="5">
    <source>
        <dbReference type="ARBA" id="ARBA00024732"/>
    </source>
</evidence>
<comment type="function">
    <text evidence="5 6 7">Catalyzes the transfer of endogenously produced octanoic acid from octanoyl-acyl-carrier-protein onto the lipoyl domains of lipoate-dependent enzymes. Lipoyl-ACP can also act as a substrate although octanoyl-ACP is likely to be the physiological substrate.</text>
</comment>
<dbReference type="PIRSF" id="PIRSF016262">
    <property type="entry name" value="LPLase"/>
    <property type="match status" value="1"/>
</dbReference>
<dbReference type="CDD" id="cd16444">
    <property type="entry name" value="LipB"/>
    <property type="match status" value="1"/>
</dbReference>
<dbReference type="FunCoup" id="A0A5C7EMN2">
    <property type="interactions" value="379"/>
</dbReference>
<feature type="active site" description="Acyl-thioester intermediate" evidence="6 8">
    <location>
        <position position="189"/>
    </location>
</feature>
<comment type="similarity">
    <text evidence="6 7">Belongs to the LipB family.</text>
</comment>
<evidence type="ECO:0000256" key="9">
    <source>
        <dbReference type="PIRSR" id="PIRSR016262-2"/>
    </source>
</evidence>
<dbReference type="InParanoid" id="A0A5C7EMN2"/>
<gene>
    <name evidence="6 12" type="primary">lipB</name>
    <name evidence="12" type="ORF">FR698_01195</name>
</gene>
<accession>A0A5C7EMN2</accession>
<evidence type="ECO:0000259" key="11">
    <source>
        <dbReference type="PROSITE" id="PS51733"/>
    </source>
</evidence>
<comment type="pathway">
    <text evidence="1 6 7">Protein modification; protein lipoylation via endogenous pathway; protein N(6)-(lipoyl)lysine from octanoyl-[acyl-carrier-protein]: step 1/2.</text>
</comment>
<dbReference type="EMBL" id="VPFL01000001">
    <property type="protein sequence ID" value="TXF13753.1"/>
    <property type="molecule type" value="Genomic_DNA"/>
</dbReference>
<dbReference type="PROSITE" id="PS51733">
    <property type="entry name" value="BPL_LPL_CATALYTIC"/>
    <property type="match status" value="1"/>
</dbReference>
<evidence type="ECO:0000256" key="2">
    <source>
        <dbReference type="ARBA" id="ARBA00022490"/>
    </source>
</evidence>
<dbReference type="PANTHER" id="PTHR10993:SF7">
    <property type="entry name" value="LIPOYLTRANSFERASE 2, MITOCHONDRIAL-RELATED"/>
    <property type="match status" value="1"/>
</dbReference>
<comment type="caution">
    <text evidence="12">The sequence shown here is derived from an EMBL/GenBank/DDBJ whole genome shotgun (WGS) entry which is preliminary data.</text>
</comment>
<evidence type="ECO:0000313" key="13">
    <source>
        <dbReference type="Proteomes" id="UP000321201"/>
    </source>
</evidence>
<feature type="domain" description="BPL/LPL catalytic" evidence="11">
    <location>
        <begin position="52"/>
        <end position="227"/>
    </location>
</feature>
<organism evidence="12 13">
    <name type="scientific">Pelomicrobium methylotrophicum</name>
    <dbReference type="NCBI Taxonomy" id="2602750"/>
    <lineage>
        <taxon>Bacteria</taxon>
        <taxon>Pseudomonadati</taxon>
        <taxon>Pseudomonadota</taxon>
        <taxon>Hydrogenophilia</taxon>
        <taxon>Hydrogenophilia incertae sedis</taxon>
        <taxon>Pelomicrobium</taxon>
    </lineage>
</organism>
<feature type="binding site" evidence="6 9">
    <location>
        <begin position="91"/>
        <end position="98"/>
    </location>
    <ligand>
        <name>substrate</name>
    </ligand>
</feature>
<dbReference type="AlphaFoldDB" id="A0A5C7EMN2"/>
<feature type="binding site" evidence="6 9">
    <location>
        <begin position="158"/>
        <end position="160"/>
    </location>
    <ligand>
        <name>substrate</name>
    </ligand>
</feature>
<comment type="subcellular location">
    <subcellularLocation>
        <location evidence="6">Cytoplasm</location>
    </subcellularLocation>
</comment>
<keyword evidence="13" id="KW-1185">Reference proteome</keyword>
<feature type="site" description="Lowers pKa of active site Cys" evidence="6 10">
    <location>
        <position position="155"/>
    </location>
</feature>
<evidence type="ECO:0000256" key="10">
    <source>
        <dbReference type="PIRSR" id="PIRSR016262-3"/>
    </source>
</evidence>
<reference evidence="12 13" key="1">
    <citation type="submission" date="2019-08" db="EMBL/GenBank/DDBJ databases">
        <title>Pelomicrobium methylotrophicum gen. nov., sp. nov. a moderately thermophilic, facultatively anaerobic, lithoautotrophic and methylotrophic bacterium isolated from a terrestrial mud volcano.</title>
        <authorList>
            <person name="Slobodkina G.B."/>
            <person name="Merkel A.Y."/>
            <person name="Slobodkin A.I."/>
        </authorList>
    </citation>
    <scope>NUCLEOTIDE SEQUENCE [LARGE SCALE GENOMIC DNA]</scope>
    <source>
        <strain evidence="12 13">SM250</strain>
    </source>
</reference>
<dbReference type="InterPro" id="IPR004143">
    <property type="entry name" value="BPL_LPL_catalytic"/>
</dbReference>
<keyword evidence="4 6" id="KW-0012">Acyltransferase</keyword>
<dbReference type="UniPathway" id="UPA00538">
    <property type="reaction ID" value="UER00592"/>
</dbReference>
<dbReference type="GO" id="GO:0005737">
    <property type="term" value="C:cytoplasm"/>
    <property type="evidence" value="ECO:0007669"/>
    <property type="project" value="UniProtKB-SubCell"/>
</dbReference>
<protein>
    <recommendedName>
        <fullName evidence="6 7">Octanoyltransferase</fullName>
        <ecNumber evidence="6 7">2.3.1.181</ecNumber>
    </recommendedName>
    <alternativeName>
        <fullName evidence="6">Lipoate-protein ligase B</fullName>
    </alternativeName>
    <alternativeName>
        <fullName evidence="6">Lipoyl/octanoyl transferase</fullName>
    </alternativeName>
    <alternativeName>
        <fullName evidence="6">Octanoyl-[acyl-carrier-protein]-protein N-octanoyltransferase</fullName>
    </alternativeName>
</protein>
<sequence>MRGEPSPPAARQAARGASPHAPHLCLVIRRLGRADYVPTWQAMKDFTLSRSAGTLDELWVVEHPPVYTVGQAGRPEHLPRRSDIPVVPTDRGGQITYHGPGQIVVYLLLDLRRLKLAVRPLVRRMEQAVIDLLSRRGIQAYAREEAPGVYVEGAKIAALGLRIRNGCCYHGLAFNVDMDLSPFEAIDPCGYRGLPVTQARNLGITDPIDALAEELVQNLAATLFPNPVP</sequence>
<dbReference type="SUPFAM" id="SSF55681">
    <property type="entry name" value="Class II aaRS and biotin synthetases"/>
    <property type="match status" value="1"/>
</dbReference>
<dbReference type="PANTHER" id="PTHR10993">
    <property type="entry name" value="OCTANOYLTRANSFERASE"/>
    <property type="match status" value="1"/>
</dbReference>
<dbReference type="HAMAP" id="MF_00013">
    <property type="entry name" value="LipB"/>
    <property type="match status" value="1"/>
</dbReference>
<dbReference type="Proteomes" id="UP000321201">
    <property type="component" value="Unassembled WGS sequence"/>
</dbReference>
<evidence type="ECO:0000256" key="3">
    <source>
        <dbReference type="ARBA" id="ARBA00022679"/>
    </source>
</evidence>
<evidence type="ECO:0000256" key="6">
    <source>
        <dbReference type="HAMAP-Rule" id="MF_00013"/>
    </source>
</evidence>
<keyword evidence="2 6" id="KW-0963">Cytoplasm</keyword>
<dbReference type="InterPro" id="IPR020605">
    <property type="entry name" value="Octanoyltransferase_CS"/>
</dbReference>
<dbReference type="GO" id="GO:0033819">
    <property type="term" value="F:lipoyl(octanoyl) transferase activity"/>
    <property type="evidence" value="ECO:0007669"/>
    <property type="project" value="UniProtKB-EC"/>
</dbReference>
<dbReference type="InterPro" id="IPR045864">
    <property type="entry name" value="aa-tRNA-synth_II/BPL/LPL"/>
</dbReference>
<evidence type="ECO:0000256" key="1">
    <source>
        <dbReference type="ARBA" id="ARBA00004821"/>
    </source>
</evidence>
<dbReference type="OrthoDB" id="9787061at2"/>
<dbReference type="Pfam" id="PF21948">
    <property type="entry name" value="LplA-B_cat"/>
    <property type="match status" value="1"/>
</dbReference>
<dbReference type="InterPro" id="IPR000544">
    <property type="entry name" value="Octanoyltransferase"/>
</dbReference>
<dbReference type="FunFam" id="3.30.930.10:FF:000020">
    <property type="entry name" value="Octanoyltransferase"/>
    <property type="match status" value="1"/>
</dbReference>